<evidence type="ECO:0000313" key="2">
    <source>
        <dbReference type="Proteomes" id="UP000030428"/>
    </source>
</evidence>
<dbReference type="InterPro" id="IPR013783">
    <property type="entry name" value="Ig-like_fold"/>
</dbReference>
<accession>A0A4E0RBE9</accession>
<dbReference type="EMBL" id="JSZA02000311">
    <property type="protein sequence ID" value="TGN99846.1"/>
    <property type="molecule type" value="Genomic_DNA"/>
</dbReference>
<comment type="caution">
    <text evidence="1">The sequence shown here is derived from an EMBL/GenBank/DDBJ whole genome shotgun (WGS) entry which is preliminary data.</text>
</comment>
<name>A0A4E0RBE9_9GAMM</name>
<dbReference type="AlphaFoldDB" id="A0A4E0RBE9"/>
<proteinExistence type="predicted"/>
<dbReference type="Pfam" id="PF05345">
    <property type="entry name" value="He_PIG"/>
    <property type="match status" value="1"/>
</dbReference>
<dbReference type="Gene3D" id="2.60.40.10">
    <property type="entry name" value="Immunoglobulins"/>
    <property type="match status" value="1"/>
</dbReference>
<feature type="non-terminal residue" evidence="1">
    <location>
        <position position="124"/>
    </location>
</feature>
<organism evidence="1 2">
    <name type="scientific">Candidatus Thiomargarita nelsonii</name>
    <dbReference type="NCBI Taxonomy" id="1003181"/>
    <lineage>
        <taxon>Bacteria</taxon>
        <taxon>Pseudomonadati</taxon>
        <taxon>Pseudomonadota</taxon>
        <taxon>Gammaproteobacteria</taxon>
        <taxon>Thiotrichales</taxon>
        <taxon>Thiotrichaceae</taxon>
        <taxon>Thiomargarita</taxon>
    </lineage>
</organism>
<dbReference type="Proteomes" id="UP000030428">
    <property type="component" value="Unassembled WGS sequence"/>
</dbReference>
<reference evidence="1 2" key="1">
    <citation type="journal article" date="2016" name="Front. Microbiol.">
        <title>Single-Cell (Meta-)Genomics of a Dimorphic Candidatus Thiomargarita nelsonii Reveals Genomic Plasticity.</title>
        <authorList>
            <person name="Flood B.E."/>
            <person name="Fliss P."/>
            <person name="Jones D.S."/>
            <person name="Dick G.J."/>
            <person name="Jain S."/>
            <person name="Kaster A.K."/>
            <person name="Winkel M."/>
            <person name="Mussmann M."/>
            <person name="Bailey J."/>
        </authorList>
    </citation>
    <scope>NUCLEOTIDE SEQUENCE [LARGE SCALE GENOMIC DNA]</scope>
    <source>
        <strain evidence="1">Hydrate Ridge</strain>
    </source>
</reference>
<keyword evidence="2" id="KW-1185">Reference proteome</keyword>
<evidence type="ECO:0000313" key="1">
    <source>
        <dbReference type="EMBL" id="TGN99846.1"/>
    </source>
</evidence>
<protein>
    <submittedName>
        <fullName evidence="1">Uncharacterized protein</fullName>
    </submittedName>
</protein>
<gene>
    <name evidence="1" type="ORF">PN36_32945</name>
</gene>
<sequence length="124" mass="13217">MLDLTPYARAQVASGSREVFSFELPETLPTGEYIFYAAVTVPDTIEIIGEIVHSKLIFASEPVEVTFDETPLPDGVIGRTYRFAIEPETGTPPFSLSSGSLPDGLTLGGETGLIQGEPTVRGVA</sequence>